<feature type="non-terminal residue" evidence="2">
    <location>
        <position position="1"/>
    </location>
</feature>
<proteinExistence type="predicted"/>
<protein>
    <submittedName>
        <fullName evidence="2">Os02g0535400 protein</fullName>
    </submittedName>
</protein>
<name>Q0E0N5_ORYSJ</name>
<reference evidence="2 3" key="1">
    <citation type="journal article" date="2005" name="Nature">
        <title>The map-based sequence of the rice genome.</title>
        <authorList>
            <consortium name="International rice genome sequencing project (IRGSP)"/>
            <person name="Matsumoto T."/>
            <person name="Wu J."/>
            <person name="Kanamori H."/>
            <person name="Katayose Y."/>
            <person name="Fujisawa M."/>
            <person name="Namiki N."/>
            <person name="Mizuno H."/>
            <person name="Yamamoto K."/>
            <person name="Antonio B.A."/>
            <person name="Baba T."/>
            <person name="Sakata K."/>
            <person name="Nagamura Y."/>
            <person name="Aoki H."/>
            <person name="Arikawa K."/>
            <person name="Arita K."/>
            <person name="Bito T."/>
            <person name="Chiden Y."/>
            <person name="Fujitsuka N."/>
            <person name="Fukunaka R."/>
            <person name="Hamada M."/>
            <person name="Harada C."/>
            <person name="Hayashi A."/>
            <person name="Hijishita S."/>
            <person name="Honda M."/>
            <person name="Hosokawa S."/>
            <person name="Ichikawa Y."/>
            <person name="Idonuma A."/>
            <person name="Iijima M."/>
            <person name="Ikeda M."/>
            <person name="Ikeno M."/>
            <person name="Ito K."/>
            <person name="Ito S."/>
            <person name="Ito T."/>
            <person name="Ito Y."/>
            <person name="Ito Y."/>
            <person name="Iwabuchi A."/>
            <person name="Kamiya K."/>
            <person name="Karasawa W."/>
            <person name="Kurita K."/>
            <person name="Katagiri S."/>
            <person name="Kikuta A."/>
            <person name="Kobayashi H."/>
            <person name="Kobayashi N."/>
            <person name="Machita K."/>
            <person name="Maehara T."/>
            <person name="Masukawa M."/>
            <person name="Mizubayashi T."/>
            <person name="Mukai Y."/>
            <person name="Nagasaki H."/>
            <person name="Nagata Y."/>
            <person name="Naito S."/>
            <person name="Nakashima M."/>
            <person name="Nakama Y."/>
            <person name="Nakamichi Y."/>
            <person name="Nakamura M."/>
            <person name="Meguro A."/>
            <person name="Negishi M."/>
            <person name="Ohta I."/>
            <person name="Ohta T."/>
            <person name="Okamoto M."/>
            <person name="Ono N."/>
            <person name="Saji S."/>
            <person name="Sakaguchi M."/>
            <person name="Sakai K."/>
            <person name="Shibata M."/>
            <person name="Shimokawa T."/>
            <person name="Song J."/>
            <person name="Takazaki Y."/>
            <person name="Terasawa K."/>
            <person name="Tsugane M."/>
            <person name="Tsuji K."/>
            <person name="Ueda S."/>
            <person name="Waki K."/>
            <person name="Yamagata H."/>
            <person name="Yamamoto M."/>
            <person name="Yamamoto S."/>
            <person name="Yamane H."/>
            <person name="Yoshiki S."/>
            <person name="Yoshihara R."/>
            <person name="Yukawa K."/>
            <person name="Zhong H."/>
            <person name="Yano M."/>
            <person name="Yuan Q."/>
            <person name="Ouyang S."/>
            <person name="Liu J."/>
            <person name="Jones K.M."/>
            <person name="Gansberger K."/>
            <person name="Moffat K."/>
            <person name="Hill J."/>
            <person name="Bera J."/>
            <person name="Fadrosh D."/>
            <person name="Jin S."/>
            <person name="Johri S."/>
            <person name="Kim M."/>
            <person name="Overton L."/>
            <person name="Reardon M."/>
            <person name="Tsitrin T."/>
            <person name="Vuong H."/>
            <person name="Weaver B."/>
            <person name="Ciecko A."/>
            <person name="Tallon L."/>
            <person name="Jackson J."/>
            <person name="Pai G."/>
            <person name="Aken S.V."/>
            <person name="Utterback T."/>
            <person name="Reidmuller S."/>
            <person name="Feldblyum T."/>
            <person name="Hsiao J."/>
            <person name="Zismann V."/>
            <person name="Iobst S."/>
            <person name="de Vazeille A.R."/>
            <person name="Buell C.R."/>
            <person name="Ying K."/>
            <person name="Li Y."/>
            <person name="Lu T."/>
            <person name="Huang Y."/>
            <person name="Zhao Q."/>
            <person name="Feng Q."/>
            <person name="Zhang L."/>
            <person name="Zhu J."/>
            <person name="Weng Q."/>
            <person name="Mu J."/>
            <person name="Lu Y."/>
            <person name="Fan D."/>
            <person name="Liu Y."/>
            <person name="Guan J."/>
            <person name="Zhang Y."/>
            <person name="Yu S."/>
            <person name="Liu X."/>
            <person name="Zhang Y."/>
            <person name="Hong G."/>
            <person name="Han B."/>
            <person name="Choisne N."/>
            <person name="Demange N."/>
            <person name="Orjeda G."/>
            <person name="Samain S."/>
            <person name="Cattolico L."/>
            <person name="Pelletier E."/>
            <person name="Couloux A."/>
            <person name="Segurens B."/>
            <person name="Wincker P."/>
            <person name="D'Hont A."/>
            <person name="Scarpelli C."/>
            <person name="Weissenbach J."/>
            <person name="Salanoubat M."/>
            <person name="Quetier F."/>
            <person name="Yu Y."/>
            <person name="Kim H.R."/>
            <person name="Rambo T."/>
            <person name="Currie J."/>
            <person name="Collura K."/>
            <person name="Luo M."/>
            <person name="Yang T."/>
            <person name="Ammiraju J.S.S."/>
            <person name="Engler F."/>
            <person name="Soderlund C."/>
            <person name="Wing R.A."/>
            <person name="Palmer L.E."/>
            <person name="de la Bastide M."/>
            <person name="Spiegel L."/>
            <person name="Nascimento L."/>
            <person name="Zutavern T."/>
            <person name="O'Shaughnessy A."/>
            <person name="Dike S."/>
            <person name="Dedhia N."/>
            <person name="Preston R."/>
            <person name="Balija V."/>
            <person name="McCombie W.R."/>
            <person name="Chow T."/>
            <person name="Chen H."/>
            <person name="Chung M."/>
            <person name="Chen C."/>
            <person name="Shaw J."/>
            <person name="Wu H."/>
            <person name="Hsiao K."/>
            <person name="Chao Y."/>
            <person name="Chu M."/>
            <person name="Cheng C."/>
            <person name="Hour A."/>
            <person name="Lee P."/>
            <person name="Lin S."/>
            <person name="Lin Y."/>
            <person name="Liou J."/>
            <person name="Liu S."/>
            <person name="Hsing Y."/>
            <person name="Raghuvanshi S."/>
            <person name="Mohanty A."/>
            <person name="Bharti A.K."/>
            <person name="Gaur A."/>
            <person name="Gupta V."/>
            <person name="Kumar D."/>
            <person name="Ravi V."/>
            <person name="Vij S."/>
            <person name="Kapur A."/>
            <person name="Khurana P."/>
            <person name="Khurana P."/>
            <person name="Khurana J.P."/>
            <person name="Tyagi A.K."/>
            <person name="Gaikwad K."/>
            <person name="Singh A."/>
            <person name="Dalal V."/>
            <person name="Srivastava S."/>
            <person name="Dixit A."/>
            <person name="Pal A.K."/>
            <person name="Ghazi I.A."/>
            <person name="Yadav M."/>
            <person name="Pandit A."/>
            <person name="Bhargava A."/>
            <person name="Sureshbabu K."/>
            <person name="Batra K."/>
            <person name="Sharma T.R."/>
            <person name="Mohapatra T."/>
            <person name="Singh N.K."/>
            <person name="Messing J."/>
            <person name="Nelson A.B."/>
            <person name="Fuks G."/>
            <person name="Kavchok S."/>
            <person name="Keizer G."/>
            <person name="Linton E."/>
            <person name="Llaca V."/>
            <person name="Song R."/>
            <person name="Tanyolac B."/>
            <person name="Young S."/>
            <person name="Ho-Il K."/>
            <person name="Hahn J.H."/>
            <person name="Sangsakoo G."/>
            <person name="Vanavichit A."/>
            <person name="de Mattos Luiz.A.T."/>
            <person name="Zimmer P.D."/>
            <person name="Malone G."/>
            <person name="Dellagostin O."/>
            <person name="de Oliveira A.C."/>
            <person name="Bevan M."/>
            <person name="Bancroft I."/>
            <person name="Minx P."/>
            <person name="Cordum H."/>
            <person name="Wilson R."/>
            <person name="Cheng Z."/>
            <person name="Jin W."/>
            <person name="Jiang J."/>
            <person name="Leong S.A."/>
            <person name="Iwama H."/>
            <person name="Gojobori T."/>
            <person name="Itoh T."/>
            <person name="Niimura Y."/>
            <person name="Fujii Y."/>
            <person name="Habara T."/>
            <person name="Sakai H."/>
            <person name="Sato Y."/>
            <person name="Wilson G."/>
            <person name="Kumar K."/>
            <person name="McCouch S."/>
            <person name="Juretic N."/>
            <person name="Hoen D."/>
            <person name="Wright S."/>
            <person name="Bruskiewich R."/>
            <person name="Bureau T."/>
            <person name="Miyao A."/>
            <person name="Hirochika H."/>
            <person name="Nishikawa T."/>
            <person name="Kadowaki K."/>
            <person name="Sugiura M."/>
            <person name="Burr B."/>
            <person name="Sasaki T."/>
        </authorList>
    </citation>
    <scope>NUCLEOTIDE SEQUENCE [LARGE SCALE GENOMIC DNA]</scope>
    <source>
        <strain evidence="3">cv. Nipponbare</strain>
    </source>
</reference>
<gene>
    <name evidence="2" type="ordered locus">Os02g0535400</name>
</gene>
<feature type="region of interest" description="Disordered" evidence="1">
    <location>
        <begin position="1"/>
        <end position="71"/>
    </location>
</feature>
<dbReference type="Proteomes" id="UP000000763">
    <property type="component" value="Chromosome 2"/>
</dbReference>
<accession>Q0E0N5</accession>
<feature type="compositionally biased region" description="Basic residues" evidence="1">
    <location>
        <begin position="36"/>
        <end position="46"/>
    </location>
</feature>
<evidence type="ECO:0000313" key="3">
    <source>
        <dbReference type="Proteomes" id="UP000000763"/>
    </source>
</evidence>
<reference evidence="3" key="2">
    <citation type="journal article" date="2008" name="Nucleic Acids Res.">
        <title>The rice annotation project database (RAP-DB): 2008 update.</title>
        <authorList>
            <consortium name="The rice annotation project (RAP)"/>
        </authorList>
    </citation>
    <scope>GENOME REANNOTATION</scope>
    <source>
        <strain evidence="3">cv. Nipponbare</strain>
    </source>
</reference>
<dbReference type="AlphaFoldDB" id="Q0E0N5"/>
<evidence type="ECO:0000256" key="1">
    <source>
        <dbReference type="SAM" id="MobiDB-lite"/>
    </source>
</evidence>
<dbReference type="EMBL" id="AP008208">
    <property type="protein sequence ID" value="BAF08953.1"/>
    <property type="molecule type" value="Genomic_DNA"/>
</dbReference>
<dbReference type="KEGG" id="dosa:Os02g0535400"/>
<evidence type="ECO:0000313" key="2">
    <source>
        <dbReference type="EMBL" id="BAF08953.1"/>
    </source>
</evidence>
<sequence length="85" mass="9553">VETREATGGGGSSGSLSSRPWRKGEDEDVDGGGDHQRRRPRPRPRPRIGAGAVPADRLRRHVHRRQQPRRLLPIPPLRDLCFMMA</sequence>
<organism evidence="2 3">
    <name type="scientific">Oryza sativa subsp. japonica</name>
    <name type="common">Rice</name>
    <dbReference type="NCBI Taxonomy" id="39947"/>
    <lineage>
        <taxon>Eukaryota</taxon>
        <taxon>Viridiplantae</taxon>
        <taxon>Streptophyta</taxon>
        <taxon>Embryophyta</taxon>
        <taxon>Tracheophyta</taxon>
        <taxon>Spermatophyta</taxon>
        <taxon>Magnoliopsida</taxon>
        <taxon>Liliopsida</taxon>
        <taxon>Poales</taxon>
        <taxon>Poaceae</taxon>
        <taxon>BOP clade</taxon>
        <taxon>Oryzoideae</taxon>
        <taxon>Oryzeae</taxon>
        <taxon>Oryzinae</taxon>
        <taxon>Oryza</taxon>
        <taxon>Oryza sativa</taxon>
    </lineage>
</organism>
<feature type="compositionally biased region" description="Basic residues" evidence="1">
    <location>
        <begin position="58"/>
        <end position="68"/>
    </location>
</feature>